<accession>A0A499V6Z7</accession>
<feature type="compositionally biased region" description="Basic and acidic residues" evidence="1">
    <location>
        <begin position="45"/>
        <end position="56"/>
    </location>
</feature>
<name>A0A499V6Z7_STRAX</name>
<feature type="region of interest" description="Disordered" evidence="1">
    <location>
        <begin position="36"/>
        <end position="84"/>
    </location>
</feature>
<organism evidence="2">
    <name type="scientific">Streptomyces avermitilis</name>
    <dbReference type="NCBI Taxonomy" id="33903"/>
    <lineage>
        <taxon>Bacteria</taxon>
        <taxon>Bacillati</taxon>
        <taxon>Actinomycetota</taxon>
        <taxon>Actinomycetes</taxon>
        <taxon>Kitasatosporales</taxon>
        <taxon>Streptomycetaceae</taxon>
        <taxon>Streptomyces</taxon>
    </lineage>
</organism>
<reference evidence="2" key="1">
    <citation type="submission" date="2019-04" db="EMBL/GenBank/DDBJ databases">
        <title>Draft genome sequences of Streptomyces avermitilis MC3.</title>
        <authorList>
            <person name="Komaki H."/>
            <person name="Tamura T."/>
            <person name="Hosoyama A."/>
        </authorList>
    </citation>
    <scope>NUCLEOTIDE SEQUENCE</scope>
    <source>
        <strain evidence="2">MC3</strain>
    </source>
</reference>
<proteinExistence type="predicted"/>
<protein>
    <submittedName>
        <fullName evidence="2">Uncharacterized protein</fullName>
    </submittedName>
</protein>
<gene>
    <name evidence="2" type="ORF">SAVMC3_12490</name>
</gene>
<evidence type="ECO:0000256" key="1">
    <source>
        <dbReference type="SAM" id="MobiDB-lite"/>
    </source>
</evidence>
<dbReference type="EMBL" id="AP019621">
    <property type="protein sequence ID" value="BBJ48620.1"/>
    <property type="molecule type" value="Genomic_DNA"/>
</dbReference>
<dbReference type="AlphaFoldDB" id="A0A499V6Z7"/>
<evidence type="ECO:0000313" key="2">
    <source>
        <dbReference type="EMBL" id="BBJ48620.1"/>
    </source>
</evidence>
<sequence length="105" mass="10473">MPSFAVADRADHGERVLAPAYAVVRPEGLSFDAGALAGPNGAVQDDSHRSSYREHGPAGTRRGAVKGSHAVVVGRPGGGGSGQRAGFVLRGVSASGTVFSSSVTA</sequence>